<dbReference type="EMBL" id="RSFA01000050">
    <property type="protein sequence ID" value="RSD30850.1"/>
    <property type="molecule type" value="Genomic_DNA"/>
</dbReference>
<reference evidence="1 2" key="1">
    <citation type="submission" date="2018-12" db="EMBL/GenBank/DDBJ databases">
        <title>Genomic taxonomy of the Vibrionaceae family.</title>
        <authorList>
            <person name="Gomez-Gil B."/>
            <person name="Enciso-Ibarra K."/>
        </authorList>
    </citation>
    <scope>NUCLEOTIDE SEQUENCE [LARGE SCALE GENOMIC DNA]</scope>
    <source>
        <strain evidence="1 2">CAIM 594</strain>
    </source>
</reference>
<evidence type="ECO:0000313" key="2">
    <source>
        <dbReference type="Proteomes" id="UP000269041"/>
    </source>
</evidence>
<comment type="caution">
    <text evidence="1">The sequence shown here is derived from an EMBL/GenBank/DDBJ whole genome shotgun (WGS) entry which is preliminary data.</text>
</comment>
<keyword evidence="2" id="KW-1185">Reference proteome</keyword>
<protein>
    <submittedName>
        <fullName evidence="1">Uncharacterized protein</fullName>
    </submittedName>
</protein>
<name>A0A3R9DZI5_9VIBR</name>
<dbReference type="Proteomes" id="UP000269041">
    <property type="component" value="Unassembled WGS sequence"/>
</dbReference>
<organism evidence="1 2">
    <name type="scientific">Vibrio pectenicida</name>
    <dbReference type="NCBI Taxonomy" id="62763"/>
    <lineage>
        <taxon>Bacteria</taxon>
        <taxon>Pseudomonadati</taxon>
        <taxon>Pseudomonadota</taxon>
        <taxon>Gammaproteobacteria</taxon>
        <taxon>Vibrionales</taxon>
        <taxon>Vibrionaceae</taxon>
        <taxon>Vibrio</taxon>
    </lineage>
</organism>
<accession>A0A3R9DZI5</accession>
<evidence type="ECO:0000313" key="1">
    <source>
        <dbReference type="EMBL" id="RSD30850.1"/>
    </source>
</evidence>
<proteinExistence type="predicted"/>
<dbReference type="AlphaFoldDB" id="A0A3R9DZI5"/>
<gene>
    <name evidence="1" type="ORF">EJA03_11735</name>
</gene>
<sequence>MSSRVLAGILSRSIFAWESRSSRVKRICGLSVESIRLTAGPSTSGTGSSIFGTAGKVGSVVDAEEPESVLKDWKDLTA</sequence>